<dbReference type="RefSeq" id="WP_165341654.1">
    <property type="nucleotide sequence ID" value="NZ_JAAKZX010000080.1"/>
</dbReference>
<gene>
    <name evidence="1" type="ORF">G6048_23995</name>
</gene>
<comment type="caution">
    <text evidence="1">The sequence shown here is derived from an EMBL/GenBank/DDBJ whole genome shotgun (WGS) entry which is preliminary data.</text>
</comment>
<protein>
    <submittedName>
        <fullName evidence="1">Uncharacterized protein</fullName>
    </submittedName>
</protein>
<dbReference type="Proteomes" id="UP001518140">
    <property type="component" value="Unassembled WGS sequence"/>
</dbReference>
<keyword evidence="2" id="KW-1185">Reference proteome</keyword>
<organism evidence="1 2">
    <name type="scientific">Streptomyces ureilyticus</name>
    <dbReference type="NCBI Taxonomy" id="1775131"/>
    <lineage>
        <taxon>Bacteria</taxon>
        <taxon>Bacillati</taxon>
        <taxon>Actinomycetota</taxon>
        <taxon>Actinomycetes</taxon>
        <taxon>Kitasatosporales</taxon>
        <taxon>Streptomycetaceae</taxon>
        <taxon>Streptomyces</taxon>
    </lineage>
</organism>
<dbReference type="EMBL" id="JAAKZX010000080">
    <property type="protein sequence ID" value="NGO45088.1"/>
    <property type="molecule type" value="Genomic_DNA"/>
</dbReference>
<accession>A0ABX0DT67</accession>
<proteinExistence type="predicted"/>
<reference evidence="1 2" key="1">
    <citation type="submission" date="2020-02" db="EMBL/GenBank/DDBJ databases">
        <title>Whole-genome analyses of novel actinobacteria.</title>
        <authorList>
            <person name="Sahin N."/>
            <person name="Tokatli A."/>
        </authorList>
    </citation>
    <scope>NUCLEOTIDE SEQUENCE [LARGE SCALE GENOMIC DNA]</scope>
    <source>
        <strain evidence="1 2">YC419</strain>
    </source>
</reference>
<evidence type="ECO:0000313" key="2">
    <source>
        <dbReference type="Proteomes" id="UP001518140"/>
    </source>
</evidence>
<sequence length="82" mass="8410">MSTQLLVSIRKTEDALPSAAPETAVVRLVSVLPGDWVVRPAGTTTDAATVAVTAPAGTAAPEALRTVDEALSTPPMQGWIRG</sequence>
<name>A0ABX0DT67_9ACTN</name>
<evidence type="ECO:0000313" key="1">
    <source>
        <dbReference type="EMBL" id="NGO45088.1"/>
    </source>
</evidence>